<accession>A0ABQ5MWQ6</accession>
<evidence type="ECO:0000313" key="1">
    <source>
        <dbReference type="EMBL" id="GLB68396.1"/>
    </source>
</evidence>
<dbReference type="RefSeq" id="WP_264796495.1">
    <property type="nucleotide sequence ID" value="NZ_BRVS01000017.1"/>
</dbReference>
<keyword evidence="2" id="KW-1185">Reference proteome</keyword>
<dbReference type="Proteomes" id="UP001209654">
    <property type="component" value="Unassembled WGS sequence"/>
</dbReference>
<organism evidence="1 2">
    <name type="scientific">Arthrobacter mangrovi</name>
    <dbReference type="NCBI Taxonomy" id="2966350"/>
    <lineage>
        <taxon>Bacteria</taxon>
        <taxon>Bacillati</taxon>
        <taxon>Actinomycetota</taxon>
        <taxon>Actinomycetes</taxon>
        <taxon>Micrococcales</taxon>
        <taxon>Micrococcaceae</taxon>
        <taxon>Arthrobacter</taxon>
    </lineage>
</organism>
<dbReference type="EMBL" id="BRVS01000017">
    <property type="protein sequence ID" value="GLB68396.1"/>
    <property type="molecule type" value="Genomic_DNA"/>
</dbReference>
<protein>
    <submittedName>
        <fullName evidence="1">Uncharacterized protein</fullName>
    </submittedName>
</protein>
<comment type="caution">
    <text evidence="1">The sequence shown here is derived from an EMBL/GenBank/DDBJ whole genome shotgun (WGS) entry which is preliminary data.</text>
</comment>
<sequence length="55" mass="6018">MIIFSPNVFALERVPALAERFVELVRAVADGERLRVRDVLAGRSSPPAARLGWAA</sequence>
<name>A0ABQ5MWQ6_9MICC</name>
<evidence type="ECO:0000313" key="2">
    <source>
        <dbReference type="Proteomes" id="UP001209654"/>
    </source>
</evidence>
<proteinExistence type="predicted"/>
<reference evidence="1 2" key="1">
    <citation type="journal article" date="2023" name="Int. J. Syst. Evol. Microbiol.">
        <title>Arthrobacter mangrovi sp. nov., an actinobacterium isolated from the rhizosphere of a mangrove.</title>
        <authorList>
            <person name="Hamada M."/>
            <person name="Saitou S."/>
            <person name="Enomoto N."/>
            <person name="Nanri K."/>
            <person name="Hidaka K."/>
            <person name="Miura T."/>
            <person name="Tamura T."/>
        </authorList>
    </citation>
    <scope>NUCLEOTIDE SEQUENCE [LARGE SCALE GENOMIC DNA]</scope>
    <source>
        <strain evidence="1 2">NBRC 112813</strain>
    </source>
</reference>
<gene>
    <name evidence="1" type="ORF">AHIS1636_28380</name>
</gene>